<evidence type="ECO:0000313" key="2">
    <source>
        <dbReference type="EMBL" id="ALU41973.1"/>
    </source>
</evidence>
<organism evidence="2 3">
    <name type="scientific">Pseudoalteromonas rubra</name>
    <dbReference type="NCBI Taxonomy" id="43658"/>
    <lineage>
        <taxon>Bacteria</taxon>
        <taxon>Pseudomonadati</taxon>
        <taxon>Pseudomonadota</taxon>
        <taxon>Gammaproteobacteria</taxon>
        <taxon>Alteromonadales</taxon>
        <taxon>Pseudoalteromonadaceae</taxon>
        <taxon>Pseudoalteromonas</taxon>
    </lineage>
</organism>
<name>A0A0U3HG76_9GAMM</name>
<feature type="chain" id="PRO_5006839391" evidence="1">
    <location>
        <begin position="21"/>
        <end position="351"/>
    </location>
</feature>
<proteinExistence type="predicted"/>
<dbReference type="InterPro" id="IPR019734">
    <property type="entry name" value="TPR_rpt"/>
</dbReference>
<sequence>MHYKLLLLFISILNGLPASATPQTHLGQRSSADILREAEDYIIVEPSHSFQLLRQVKSISNLTPSQQIRWHLIKVRSAIATNILSEIEPELAALIKLQRHAYFKNRLPSMLSALGIALRRLGYLEEAKSLYTCALALDVTDKKRMALLINLAVLSRHMNDYPLAKRSYKSAKSIALRLHHERALANVNNNLGTLALDEGKIDLAEVYFREALVGYQSSDKRSGNITAGTNLLLVFAIQGHTLNFQRLISPISALIDAYPDATKKALLLWLISANDANLGVTLPQNTKDNLISAFEQLESVKLQQLIQRHLAPKVQVAVTPDKRPARTKKTTPTWFQERSFCTGNKPGLKVQ</sequence>
<dbReference type="AlphaFoldDB" id="A0A0U3HG76"/>
<dbReference type="Proteomes" id="UP000069015">
    <property type="component" value="Chromosome 1"/>
</dbReference>
<evidence type="ECO:0000313" key="3">
    <source>
        <dbReference type="Proteomes" id="UP000069015"/>
    </source>
</evidence>
<dbReference type="SMART" id="SM00028">
    <property type="entry name" value="TPR"/>
    <property type="match status" value="3"/>
</dbReference>
<dbReference type="RefSeq" id="WP_058795419.1">
    <property type="nucleotide sequence ID" value="NZ_CP013611.1"/>
</dbReference>
<keyword evidence="1" id="KW-0732">Signal</keyword>
<reference evidence="2 3" key="1">
    <citation type="submission" date="2015-12" db="EMBL/GenBank/DDBJ databases">
        <title>Complete genome sequence of Pseudoalteromonas rubra SCSIO 6842, harboring a conjugative plasmid.</title>
        <authorList>
            <person name="Li B."/>
            <person name="Wang X."/>
        </authorList>
    </citation>
    <scope>NUCLEOTIDE SEQUENCE [LARGE SCALE GENOMIC DNA]</scope>
    <source>
        <strain evidence="2 3">SCSIO 6842</strain>
    </source>
</reference>
<protein>
    <submittedName>
        <fullName evidence="2">Uncharacterized protein</fullName>
    </submittedName>
</protein>
<dbReference type="Gene3D" id="1.25.40.10">
    <property type="entry name" value="Tetratricopeptide repeat domain"/>
    <property type="match status" value="1"/>
</dbReference>
<dbReference type="KEGG" id="prr:AT705_02910"/>
<accession>A0A0U3HG76</accession>
<dbReference type="InterPro" id="IPR011990">
    <property type="entry name" value="TPR-like_helical_dom_sf"/>
</dbReference>
<dbReference type="Pfam" id="PF13181">
    <property type="entry name" value="TPR_8"/>
    <property type="match status" value="1"/>
</dbReference>
<dbReference type="SUPFAM" id="SSF48452">
    <property type="entry name" value="TPR-like"/>
    <property type="match status" value="1"/>
</dbReference>
<gene>
    <name evidence="2" type="ORF">AT705_02910</name>
</gene>
<feature type="signal peptide" evidence="1">
    <location>
        <begin position="1"/>
        <end position="20"/>
    </location>
</feature>
<evidence type="ECO:0000256" key="1">
    <source>
        <dbReference type="SAM" id="SignalP"/>
    </source>
</evidence>
<dbReference type="EMBL" id="CP013611">
    <property type="protein sequence ID" value="ALU41973.1"/>
    <property type="molecule type" value="Genomic_DNA"/>
</dbReference>